<dbReference type="EMBL" id="JSZA02000033">
    <property type="protein sequence ID" value="KHD06482.1"/>
    <property type="molecule type" value="Genomic_DNA"/>
</dbReference>
<sequence>MSEPALAALLQDCEIGVLSQLLLEHLQSQTASVLNPSLIKFLAYKNLLGHAVLFFLREQLRDNPRFERTLAALRQEGMLFSLRDFKQAQVDLKSSLEKKLSAIEQHLAAQNERLIVAASPDDLSQLLDSKVEVVIAALSNLQYVVEKIASNVEMILAELRELAARIDVSAKRIIRLPLCRLVVLLQVWAI</sequence>
<feature type="coiled-coil region" evidence="1">
    <location>
        <begin position="56"/>
        <end position="113"/>
    </location>
</feature>
<protein>
    <submittedName>
        <fullName evidence="2">Uncharacterized protein</fullName>
    </submittedName>
</protein>
<accession>A0A0A6P7Y3</accession>
<comment type="caution">
    <text evidence="2">The sequence shown here is derived from an EMBL/GenBank/DDBJ whole genome shotgun (WGS) entry which is preliminary data.</text>
</comment>
<evidence type="ECO:0000313" key="2">
    <source>
        <dbReference type="EMBL" id="KHD06482.1"/>
    </source>
</evidence>
<dbReference type="Proteomes" id="UP000030428">
    <property type="component" value="Unassembled WGS sequence"/>
</dbReference>
<proteinExistence type="predicted"/>
<dbReference type="AlphaFoldDB" id="A0A0A6P7Y3"/>
<evidence type="ECO:0000256" key="1">
    <source>
        <dbReference type="SAM" id="Coils"/>
    </source>
</evidence>
<gene>
    <name evidence="2" type="ORF">PN36_10755</name>
</gene>
<organism evidence="2 3">
    <name type="scientific">Candidatus Thiomargarita nelsonii</name>
    <dbReference type="NCBI Taxonomy" id="1003181"/>
    <lineage>
        <taxon>Bacteria</taxon>
        <taxon>Pseudomonadati</taxon>
        <taxon>Pseudomonadota</taxon>
        <taxon>Gammaproteobacteria</taxon>
        <taxon>Thiotrichales</taxon>
        <taxon>Thiotrichaceae</taxon>
        <taxon>Thiomargarita</taxon>
    </lineage>
</organism>
<name>A0A0A6P7Y3_9GAMM</name>
<reference evidence="2 3" key="1">
    <citation type="journal article" date="2016" name="Front. Microbiol.">
        <title>Single-Cell (Meta-)Genomics of a Dimorphic Candidatus Thiomargarita nelsonii Reveals Genomic Plasticity.</title>
        <authorList>
            <person name="Flood B.E."/>
            <person name="Fliss P."/>
            <person name="Jones D.S."/>
            <person name="Dick G.J."/>
            <person name="Jain S."/>
            <person name="Kaster A.K."/>
            <person name="Winkel M."/>
            <person name="Mussmann M."/>
            <person name="Bailey J."/>
        </authorList>
    </citation>
    <scope>NUCLEOTIDE SEQUENCE [LARGE SCALE GENOMIC DNA]</scope>
    <source>
        <strain evidence="2">Hydrate Ridge</strain>
    </source>
</reference>
<evidence type="ECO:0000313" key="3">
    <source>
        <dbReference type="Proteomes" id="UP000030428"/>
    </source>
</evidence>
<keyword evidence="1" id="KW-0175">Coiled coil</keyword>
<keyword evidence="3" id="KW-1185">Reference proteome</keyword>